<name>A0A8K0DG00_IGNLU</name>
<evidence type="ECO:0000313" key="1">
    <source>
        <dbReference type="EMBL" id="KAF2902852.1"/>
    </source>
</evidence>
<gene>
    <name evidence="1" type="ORF">ILUMI_03335</name>
</gene>
<dbReference type="AlphaFoldDB" id="A0A8K0DG00"/>
<keyword evidence="2" id="KW-1185">Reference proteome</keyword>
<dbReference type="EMBL" id="VTPC01001169">
    <property type="protein sequence ID" value="KAF2902852.1"/>
    <property type="molecule type" value="Genomic_DNA"/>
</dbReference>
<proteinExistence type="predicted"/>
<comment type="caution">
    <text evidence="1">The sequence shown here is derived from an EMBL/GenBank/DDBJ whole genome shotgun (WGS) entry which is preliminary data.</text>
</comment>
<organism evidence="1 2">
    <name type="scientific">Ignelater luminosus</name>
    <name type="common">Cucubano</name>
    <name type="synonym">Pyrophorus luminosus</name>
    <dbReference type="NCBI Taxonomy" id="2038154"/>
    <lineage>
        <taxon>Eukaryota</taxon>
        <taxon>Metazoa</taxon>
        <taxon>Ecdysozoa</taxon>
        <taxon>Arthropoda</taxon>
        <taxon>Hexapoda</taxon>
        <taxon>Insecta</taxon>
        <taxon>Pterygota</taxon>
        <taxon>Neoptera</taxon>
        <taxon>Endopterygota</taxon>
        <taxon>Coleoptera</taxon>
        <taxon>Polyphaga</taxon>
        <taxon>Elateriformia</taxon>
        <taxon>Elateroidea</taxon>
        <taxon>Elateridae</taxon>
        <taxon>Agrypninae</taxon>
        <taxon>Pyrophorini</taxon>
        <taxon>Ignelater</taxon>
    </lineage>
</organism>
<reference evidence="1" key="1">
    <citation type="submission" date="2019-08" db="EMBL/GenBank/DDBJ databases">
        <title>The genome of the North American firefly Photinus pyralis.</title>
        <authorList>
            <consortium name="Photinus pyralis genome working group"/>
            <person name="Fallon T.R."/>
            <person name="Sander Lower S.E."/>
            <person name="Weng J.-K."/>
        </authorList>
    </citation>
    <scope>NUCLEOTIDE SEQUENCE</scope>
    <source>
        <strain evidence="1">TRF0915ILg1</strain>
        <tissue evidence="1">Whole body</tissue>
    </source>
</reference>
<evidence type="ECO:0000313" key="2">
    <source>
        <dbReference type="Proteomes" id="UP000801492"/>
    </source>
</evidence>
<dbReference type="Proteomes" id="UP000801492">
    <property type="component" value="Unassembled WGS sequence"/>
</dbReference>
<accession>A0A8K0DG00</accession>
<sequence length="100" mass="11497">MTPSRPFLFVALDYVNPSELKDGKTLSRNSSQICPVTVFLVYDSASISPDPNDLDVIIPSHSLIANQLTTIPERNWMDSKVNYNKRYRRLQLMRRVVTLK</sequence>
<protein>
    <submittedName>
        <fullName evidence="1">Uncharacterized protein</fullName>
    </submittedName>
</protein>